<organism evidence="1 2">
    <name type="scientific">Paenibacillus radicis</name>
    <name type="common">ex Xue et al. 2023</name>
    <dbReference type="NCBI Taxonomy" id="2972489"/>
    <lineage>
        <taxon>Bacteria</taxon>
        <taxon>Bacillati</taxon>
        <taxon>Bacillota</taxon>
        <taxon>Bacilli</taxon>
        <taxon>Bacillales</taxon>
        <taxon>Paenibacillaceae</taxon>
        <taxon>Paenibacillus</taxon>
    </lineage>
</organism>
<evidence type="ECO:0000313" key="2">
    <source>
        <dbReference type="Proteomes" id="UP001300012"/>
    </source>
</evidence>
<gene>
    <name evidence="1" type="ORF">NV381_03500</name>
</gene>
<keyword evidence="2" id="KW-1185">Reference proteome</keyword>
<reference evidence="1 2" key="1">
    <citation type="submission" date="2022-08" db="EMBL/GenBank/DDBJ databases">
        <title>Paenibacillus endoradicis sp. nov., Paenibacillus radicibacter sp. nov and Paenibacillus pararadicis sp. nov., three cold-adapted plant growth-promoting bacteria isolated from root of Larix gmelinii in Great Khingan.</title>
        <authorList>
            <person name="Xue H."/>
        </authorList>
    </citation>
    <scope>NUCLEOTIDE SEQUENCE [LARGE SCALE GENOMIC DNA]</scope>
    <source>
        <strain evidence="1 2">N5-1-1-5</strain>
    </source>
</reference>
<evidence type="ECO:0008006" key="3">
    <source>
        <dbReference type="Google" id="ProtNLM"/>
    </source>
</evidence>
<dbReference type="RefSeq" id="WP_258211881.1">
    <property type="nucleotide sequence ID" value="NZ_JANQBD010000002.1"/>
</dbReference>
<accession>A0ABT1YAQ0</accession>
<comment type="caution">
    <text evidence="1">The sequence shown here is derived from an EMBL/GenBank/DDBJ whole genome shotgun (WGS) entry which is preliminary data.</text>
</comment>
<sequence>MKVCLVVRVIDENEYMLAGYIRSIELPFVPTLGMKFKQGSGTTMWETELGELSPVIKEVVYNLDEETVYCLFEINEPLQSSFWTEIPTDVLEDSFELNQFDTIPD</sequence>
<protein>
    <recommendedName>
        <fullName evidence="3">Integron-associated effector binding protein domain-containing protein</fullName>
    </recommendedName>
</protein>
<dbReference type="EMBL" id="JANQBD010000002">
    <property type="protein sequence ID" value="MCR8630262.1"/>
    <property type="molecule type" value="Genomic_DNA"/>
</dbReference>
<name>A0ABT1YAQ0_9BACL</name>
<proteinExistence type="predicted"/>
<dbReference type="Proteomes" id="UP001300012">
    <property type="component" value="Unassembled WGS sequence"/>
</dbReference>
<evidence type="ECO:0000313" key="1">
    <source>
        <dbReference type="EMBL" id="MCR8630262.1"/>
    </source>
</evidence>